<dbReference type="Proteomes" id="UP000247555">
    <property type="component" value="Unassembled WGS sequence"/>
</dbReference>
<keyword evidence="5 10" id="KW-0808">Transferase</keyword>
<dbReference type="PROSITE" id="PS50005">
    <property type="entry name" value="TPR"/>
    <property type="match status" value="3"/>
</dbReference>
<dbReference type="Gene3D" id="1.25.40.10">
    <property type="entry name" value="Tetratricopeptide repeat domain"/>
    <property type="match status" value="4"/>
</dbReference>
<evidence type="ECO:0000256" key="8">
    <source>
        <dbReference type="PROSITE-ProRule" id="PRU00339"/>
    </source>
</evidence>
<dbReference type="PANTHER" id="PTHR44835">
    <property type="entry name" value="UDP-N-ACETYLGLUCOSAMINE--PEPTIDE N-ACETYLGLUCOSAMINYLTRANSFERASE SPINDLY-RELATED"/>
    <property type="match status" value="1"/>
</dbReference>
<dbReference type="InterPro" id="IPR011990">
    <property type="entry name" value="TPR-like_helical_dom_sf"/>
</dbReference>
<evidence type="ECO:0000313" key="11">
    <source>
        <dbReference type="Proteomes" id="UP000247555"/>
    </source>
</evidence>
<feature type="domain" description="O-GlcNAc transferase C-terminal" evidence="9">
    <location>
        <begin position="392"/>
        <end position="540"/>
    </location>
</feature>
<dbReference type="Gene3D" id="3.40.50.2000">
    <property type="entry name" value="Glycogen Phosphorylase B"/>
    <property type="match status" value="1"/>
</dbReference>
<sequence length="753" mass="83399">MSEPAATEIDLNAAFQSAIAHHQAGRLSQAEMLYRVVLQAMPNHPDANHNLGVIAMQLGQLDQALPLLHTALINHLGHGRFWLSYIDALLRANRADEARQWLEQGQRGGLAGPEVEALLQRLNAPVVPARVKPGKGQPSLNEQKALVALFDQGQLSPCEQAARRMTEHYPRHVLGWKTLGAVLIQLGRNAEGVQAMRQAAQLAPKDVEILSNLGVALTQMAQYEEAEHSYRRGLKLQPKSANLHAYLADALFLQNRFADAIRHARQAIAQDPQHIVAYHNLGAALRSHSQLMEAETALRRALELAWNYPSAHANLANVLKDQSHLEEAEKHLRIALEMTPNNRLIHSNLLFTGVYSHAITPEQLYADHCELGQLIARQAGPRCTWSRTLAATPKRVGFVSADFFHHAVSYFVEPVWGGLRAQGMQVLAYYSGKTFDSVSARLQKQCDVWRETAALSDDELAQQIIDDEVDILIDLSGHTAGGRLPVFAKQPAPVQVTWLGHPATTGLPGMHWRITDVHAEPPGMTEHLNTERLYRMPEVFCCYQPSASPDPFAGLPADQDGRFTFGCFNNFAKVTPPVIACWGEILRQTPHARLLLEVHGAQDAAFVQDIRQRFVTAGAQATQIDILPRQANQQYVLYRQVDLALDPFPCCGGTTSCDSLWMGVPFVTLAGRSFVSRMGVTLLHNTGLDELIVDSEAQYIAKAVALAHDLPRLRTLREGLRERVMASPLMDAPRFAGHFVQALHEMWAAREQG</sequence>
<comment type="pathway">
    <text evidence="1">Protein modification; protein glycosylation.</text>
</comment>
<feature type="repeat" description="TPR" evidence="8">
    <location>
        <begin position="309"/>
        <end position="342"/>
    </location>
</feature>
<evidence type="ECO:0000256" key="4">
    <source>
        <dbReference type="ARBA" id="ARBA00022676"/>
    </source>
</evidence>
<comment type="caution">
    <text evidence="10">The sequence shown here is derived from an EMBL/GenBank/DDBJ whole genome shotgun (WGS) entry which is preliminary data.</text>
</comment>
<protein>
    <recommendedName>
        <fullName evidence="3">protein O-GlcNAc transferase</fullName>
        <ecNumber evidence="3">2.4.1.255</ecNumber>
    </recommendedName>
</protein>
<keyword evidence="11" id="KW-1185">Reference proteome</keyword>
<evidence type="ECO:0000259" key="9">
    <source>
        <dbReference type="Pfam" id="PF13844"/>
    </source>
</evidence>
<dbReference type="Gene3D" id="3.40.50.11380">
    <property type="match status" value="1"/>
</dbReference>
<dbReference type="EC" id="2.4.1.255" evidence="3"/>
<keyword evidence="4" id="KW-0328">Glycosyltransferase</keyword>
<dbReference type="InterPro" id="IPR029489">
    <property type="entry name" value="OGT/SEC/SPY_C"/>
</dbReference>
<name>A0A318KZP0_9NEIS</name>
<dbReference type="SUPFAM" id="SSF48452">
    <property type="entry name" value="TPR-like"/>
    <property type="match status" value="1"/>
</dbReference>
<dbReference type="InterPro" id="IPR051939">
    <property type="entry name" value="Glycosyltr_41/O-GlcNAc_trsf"/>
</dbReference>
<feature type="repeat" description="TPR" evidence="8">
    <location>
        <begin position="207"/>
        <end position="240"/>
    </location>
</feature>
<keyword evidence="7 8" id="KW-0802">TPR repeat</keyword>
<dbReference type="PROSITE" id="PS50293">
    <property type="entry name" value="TPR_REGION"/>
    <property type="match status" value="1"/>
</dbReference>
<dbReference type="RefSeq" id="WP_110390854.1">
    <property type="nucleotide sequence ID" value="NZ_QJKI01000010.1"/>
</dbReference>
<gene>
    <name evidence="10" type="ORF">DFR34_11055</name>
</gene>
<dbReference type="PANTHER" id="PTHR44835:SF1">
    <property type="entry name" value="PROTEIN O-GLCNAC TRANSFERASE"/>
    <property type="match status" value="1"/>
</dbReference>
<keyword evidence="6" id="KW-0677">Repeat</keyword>
<evidence type="ECO:0000256" key="1">
    <source>
        <dbReference type="ARBA" id="ARBA00004922"/>
    </source>
</evidence>
<comment type="similarity">
    <text evidence="2">Belongs to the glycosyltransferase 41 family. O-GlcNAc transferase subfamily.</text>
</comment>
<organism evidence="10 11">
    <name type="scientific">Rivihabitans pingtungensis</name>
    <dbReference type="NCBI Taxonomy" id="1054498"/>
    <lineage>
        <taxon>Bacteria</taxon>
        <taxon>Pseudomonadati</taxon>
        <taxon>Pseudomonadota</taxon>
        <taxon>Betaproteobacteria</taxon>
        <taxon>Neisseriales</taxon>
        <taxon>Aquaspirillaceae</taxon>
        <taxon>Rivihabitans</taxon>
    </lineage>
</organism>
<evidence type="ECO:0000256" key="3">
    <source>
        <dbReference type="ARBA" id="ARBA00011970"/>
    </source>
</evidence>
<evidence type="ECO:0000256" key="5">
    <source>
        <dbReference type="ARBA" id="ARBA00022679"/>
    </source>
</evidence>
<evidence type="ECO:0000256" key="6">
    <source>
        <dbReference type="ARBA" id="ARBA00022737"/>
    </source>
</evidence>
<feature type="repeat" description="TPR" evidence="8">
    <location>
        <begin position="173"/>
        <end position="206"/>
    </location>
</feature>
<dbReference type="GO" id="GO:0097363">
    <property type="term" value="F:protein O-acetylglucosaminyltransferase activity"/>
    <property type="evidence" value="ECO:0007669"/>
    <property type="project" value="UniProtKB-EC"/>
</dbReference>
<proteinExistence type="inferred from homology"/>
<dbReference type="EMBL" id="QJKI01000010">
    <property type="protein sequence ID" value="PXX78733.1"/>
    <property type="molecule type" value="Genomic_DNA"/>
</dbReference>
<evidence type="ECO:0000256" key="7">
    <source>
        <dbReference type="ARBA" id="ARBA00022803"/>
    </source>
</evidence>
<dbReference type="OrthoDB" id="101857at2"/>
<reference evidence="10 11" key="1">
    <citation type="submission" date="2018-05" db="EMBL/GenBank/DDBJ databases">
        <title>Genomic Encyclopedia of Type Strains, Phase IV (KMG-IV): sequencing the most valuable type-strain genomes for metagenomic binning, comparative biology and taxonomic classification.</title>
        <authorList>
            <person name="Goeker M."/>
        </authorList>
    </citation>
    <scope>NUCLEOTIDE SEQUENCE [LARGE SCALE GENOMIC DNA]</scope>
    <source>
        <strain evidence="10 11">DSM 29661</strain>
    </source>
</reference>
<evidence type="ECO:0000256" key="2">
    <source>
        <dbReference type="ARBA" id="ARBA00005386"/>
    </source>
</evidence>
<dbReference type="Pfam" id="PF13432">
    <property type="entry name" value="TPR_16"/>
    <property type="match status" value="3"/>
</dbReference>
<dbReference type="AlphaFoldDB" id="A0A318KZP0"/>
<dbReference type="SMART" id="SM00028">
    <property type="entry name" value="TPR"/>
    <property type="match status" value="7"/>
</dbReference>
<evidence type="ECO:0000313" key="10">
    <source>
        <dbReference type="EMBL" id="PXX78733.1"/>
    </source>
</evidence>
<dbReference type="InterPro" id="IPR019734">
    <property type="entry name" value="TPR_rpt"/>
</dbReference>
<accession>A0A318KZP0</accession>
<dbReference type="Pfam" id="PF13844">
    <property type="entry name" value="Glyco_transf_41"/>
    <property type="match status" value="2"/>
</dbReference>
<feature type="domain" description="O-GlcNAc transferase C-terminal" evidence="9">
    <location>
        <begin position="563"/>
        <end position="736"/>
    </location>
</feature>